<name>A0ABN4LV56_9ALTE</name>
<keyword evidence="3" id="KW-1185">Reference proteome</keyword>
<evidence type="ECO:0000313" key="2">
    <source>
        <dbReference type="EMBL" id="AMJ76631.1"/>
    </source>
</evidence>
<reference evidence="2 3" key="1">
    <citation type="submission" date="2015-12" db="EMBL/GenBank/DDBJ databases">
        <title>Intraspecies pangenome expansion in the marine bacterium Alteromonas.</title>
        <authorList>
            <person name="Lopez-Perez M."/>
            <person name="Rodriguez-Valera F."/>
        </authorList>
    </citation>
    <scope>NUCLEOTIDE SEQUENCE [LARGE SCALE GENOMIC DNA]</scope>
    <source>
        <strain evidence="2 3">LMG 21861</strain>
        <plasmid evidence="2 3">pASTE61-200</plasmid>
    </source>
</reference>
<evidence type="ECO:0000256" key="1">
    <source>
        <dbReference type="SAM" id="SignalP"/>
    </source>
</evidence>
<organism evidence="2 3">
    <name type="scientific">Alteromonas stellipolaris</name>
    <dbReference type="NCBI Taxonomy" id="233316"/>
    <lineage>
        <taxon>Bacteria</taxon>
        <taxon>Pseudomonadati</taxon>
        <taxon>Pseudomonadota</taxon>
        <taxon>Gammaproteobacteria</taxon>
        <taxon>Alteromonadales</taxon>
        <taxon>Alteromonadaceae</taxon>
        <taxon>Alteromonas/Salinimonas group</taxon>
        <taxon>Alteromonas</taxon>
    </lineage>
</organism>
<feature type="chain" id="PRO_5047006897" evidence="1">
    <location>
        <begin position="20"/>
        <end position="335"/>
    </location>
</feature>
<dbReference type="Proteomes" id="UP000056750">
    <property type="component" value="Plasmid pASTE61-200"/>
</dbReference>
<evidence type="ECO:0000313" key="3">
    <source>
        <dbReference type="Proteomes" id="UP000056750"/>
    </source>
</evidence>
<accession>A0ABN4LV56</accession>
<keyword evidence="1" id="KW-0732">Signal</keyword>
<gene>
    <name evidence="2" type="ORF">AVL57_00350</name>
</gene>
<protein>
    <submittedName>
        <fullName evidence="2">Uncharacterized protein</fullName>
    </submittedName>
</protein>
<feature type="signal peptide" evidence="1">
    <location>
        <begin position="1"/>
        <end position="19"/>
    </location>
</feature>
<dbReference type="EMBL" id="CP013927">
    <property type="protein sequence ID" value="AMJ76631.1"/>
    <property type="molecule type" value="Genomic_DNA"/>
</dbReference>
<sequence>MKRLVLLSCLLGFAPFSQATFGLGPCCSGAVCGIIPCDNECAGAALTTWGSDMSSGLNTTQSHLEDLTVETNTLNDNIATHYSNVSSAYTSYFTSMFSGLDVLTNKIEFSITLTQKGLEALAESVNAAFHEAFSAQTLFAEISKNDGLYGEHSKTYSGAILLNSISERNELEVNSQDSAYQISQTLQEVEGLKEESALYNWANSFNEKTNLSDDLLAQQMLANITNDDVYLIATKLANTHNEQSNILPFWGVIDSLSSGVLLKETTEDTLTSDSREFSLLGLTSIDAMNGISSSNHTGLLREYTVLNQLKSQRLRMFLSMKTAQQVGEAATTYDE</sequence>
<keyword evidence="2" id="KW-0614">Plasmid</keyword>
<proteinExistence type="predicted"/>
<geneLocation type="plasmid" evidence="2 3">
    <name>pASTE61-200</name>
</geneLocation>
<dbReference type="RefSeq" id="WP_061093672.1">
    <property type="nucleotide sequence ID" value="NZ_CP013927.1"/>
</dbReference>